<sequence>MLTGVIAVLAIVLVAGGSWAVGRMLSSDGSSDTTASSERSRSAASSTSAATSDAPSETASPTPTEDPAAEARSACVAQVKASDRIAAAAKNSAAHWKTHTDAYLQKVAGKATFEQTQKVYAASKAFGLADEKEFAAATKQYQATGKACADAVAVAPDDPTITACSTRLAALDKVRVTGTTVQSEWSLHMRAMAGKAHADMGAYHQAWLKAVGGAQKSIPAYAAAAAAVAKAPACA</sequence>
<evidence type="ECO:0000313" key="2">
    <source>
        <dbReference type="EMBL" id="PRY52968.1"/>
    </source>
</evidence>
<feature type="region of interest" description="Disordered" evidence="1">
    <location>
        <begin position="25"/>
        <end position="73"/>
    </location>
</feature>
<evidence type="ECO:0000313" key="3">
    <source>
        <dbReference type="Proteomes" id="UP000237822"/>
    </source>
</evidence>
<reference evidence="2 3" key="1">
    <citation type="submission" date="2018-03" db="EMBL/GenBank/DDBJ databases">
        <title>Genomic Encyclopedia of Archaeal and Bacterial Type Strains, Phase II (KMG-II): from individual species to whole genera.</title>
        <authorList>
            <person name="Goeker M."/>
        </authorList>
    </citation>
    <scope>NUCLEOTIDE SEQUENCE [LARGE SCALE GENOMIC DNA]</scope>
    <source>
        <strain evidence="2 3">ATCC BAA-1496</strain>
    </source>
</reference>
<comment type="caution">
    <text evidence="2">The sequence shown here is derived from an EMBL/GenBank/DDBJ whole genome shotgun (WGS) entry which is preliminary data.</text>
</comment>
<proteinExistence type="predicted"/>
<dbReference type="Proteomes" id="UP000237822">
    <property type="component" value="Unassembled WGS sequence"/>
</dbReference>
<evidence type="ECO:0000256" key="1">
    <source>
        <dbReference type="SAM" id="MobiDB-lite"/>
    </source>
</evidence>
<protein>
    <submittedName>
        <fullName evidence="2">Uncharacterized protein</fullName>
    </submittedName>
</protein>
<keyword evidence="3" id="KW-1185">Reference proteome</keyword>
<name>A0A2T0U554_9MICO</name>
<gene>
    <name evidence="2" type="ORF">BCF74_12942</name>
</gene>
<accession>A0A2T0U554</accession>
<dbReference type="AlphaFoldDB" id="A0A2T0U554"/>
<dbReference type="EMBL" id="PVTI01000029">
    <property type="protein sequence ID" value="PRY52968.1"/>
    <property type="molecule type" value="Genomic_DNA"/>
</dbReference>
<feature type="compositionally biased region" description="Low complexity" evidence="1">
    <location>
        <begin position="26"/>
        <end position="72"/>
    </location>
</feature>
<organism evidence="2 3">
    <name type="scientific">Knoellia remsis</name>
    <dbReference type="NCBI Taxonomy" id="407159"/>
    <lineage>
        <taxon>Bacteria</taxon>
        <taxon>Bacillati</taxon>
        <taxon>Actinomycetota</taxon>
        <taxon>Actinomycetes</taxon>
        <taxon>Micrococcales</taxon>
        <taxon>Intrasporangiaceae</taxon>
        <taxon>Knoellia</taxon>
    </lineage>
</organism>